<dbReference type="GO" id="GO:0005634">
    <property type="term" value="C:nucleus"/>
    <property type="evidence" value="ECO:0007669"/>
    <property type="project" value="UniProtKB-SubCell"/>
</dbReference>
<keyword evidence="5" id="KW-0539">Nucleus</keyword>
<dbReference type="EMBL" id="JAUIZM010000001">
    <property type="protein sequence ID" value="KAK1404635.1"/>
    <property type="molecule type" value="Genomic_DNA"/>
</dbReference>
<reference evidence="8" key="2">
    <citation type="submission" date="2023-05" db="EMBL/GenBank/DDBJ databases">
        <authorList>
            <person name="Schelkunov M.I."/>
        </authorList>
    </citation>
    <scope>NUCLEOTIDE SEQUENCE</scope>
    <source>
        <strain evidence="8">Hsosn_3</strain>
        <tissue evidence="8">Leaf</tissue>
    </source>
</reference>
<dbReference type="InterPro" id="IPR012337">
    <property type="entry name" value="RNaseH-like_sf"/>
</dbReference>
<evidence type="ECO:0000256" key="4">
    <source>
        <dbReference type="ARBA" id="ARBA00022833"/>
    </source>
</evidence>
<evidence type="ECO:0000256" key="3">
    <source>
        <dbReference type="ARBA" id="ARBA00022771"/>
    </source>
</evidence>
<accession>A0AAD8JMG8</accession>
<feature type="domain" description="HAT C-terminal dimerisation" evidence="7">
    <location>
        <begin position="358"/>
        <end position="394"/>
    </location>
</feature>
<sequence>MTCPSSSFALDDVIELEGEEFNEDIRNKDVAEEVVNQNPNDGDEKSKEHESEDVKEVNKESNAFQRRKRKKTSAVWGDFVVIKLSNGIQKAQCKYCSEKLAYKSGGPTTPYLNHGKTCLKKKMALQNQKRLQFGPAVCKMEIAPLSDGKYDHSRQREAVAHWILMHEKPFYVVEETGYSFMMKVNLPQFEKITRFQARTDCISVYEIEKKKLKEQLKRVNKISLTTDIWKSKVQKISYMCITGHFVDSDWQLQKRVLSFVDLPPPHTGVDLSDALFKCIKYWGIENKIFTISVDNASNNEQIYPNCDVRSKLNNVSDSLYELFNEYAMQTTCTGKGSSSSYSQRPSNQKQNVTPSGLSSVASEATFSAGTRVLDSYRAALSSEMVQVLICGGDWVRRLHGIKKHPKTHEDEEPVEVLLHELEIN</sequence>
<dbReference type="GO" id="GO:0046983">
    <property type="term" value="F:protein dimerization activity"/>
    <property type="evidence" value="ECO:0007669"/>
    <property type="project" value="InterPro"/>
</dbReference>
<comment type="caution">
    <text evidence="8">The sequence shown here is derived from an EMBL/GenBank/DDBJ whole genome shotgun (WGS) entry which is preliminary data.</text>
</comment>
<dbReference type="PANTHER" id="PTHR46481:SF10">
    <property type="entry name" value="ZINC FINGER BED DOMAIN-CONTAINING PROTEIN 39"/>
    <property type="match status" value="1"/>
</dbReference>
<dbReference type="AlphaFoldDB" id="A0AAD8JMG8"/>
<evidence type="ECO:0000256" key="1">
    <source>
        <dbReference type="ARBA" id="ARBA00004123"/>
    </source>
</evidence>
<evidence type="ECO:0000256" key="5">
    <source>
        <dbReference type="ARBA" id="ARBA00023242"/>
    </source>
</evidence>
<dbReference type="Pfam" id="PF05699">
    <property type="entry name" value="Dimer_Tnp_hAT"/>
    <property type="match status" value="1"/>
</dbReference>
<dbReference type="PANTHER" id="PTHR46481">
    <property type="entry name" value="ZINC FINGER BED DOMAIN-CONTAINING PROTEIN 4"/>
    <property type="match status" value="1"/>
</dbReference>
<feature type="compositionally biased region" description="Polar residues" evidence="6">
    <location>
        <begin position="343"/>
        <end position="356"/>
    </location>
</feature>
<keyword evidence="2" id="KW-0479">Metal-binding</keyword>
<dbReference type="SUPFAM" id="SSF53098">
    <property type="entry name" value="Ribonuclease H-like"/>
    <property type="match status" value="1"/>
</dbReference>
<evidence type="ECO:0000256" key="6">
    <source>
        <dbReference type="SAM" id="MobiDB-lite"/>
    </source>
</evidence>
<comment type="subcellular location">
    <subcellularLocation>
        <location evidence="1">Nucleus</location>
    </subcellularLocation>
</comment>
<dbReference type="GO" id="GO:0008270">
    <property type="term" value="F:zinc ion binding"/>
    <property type="evidence" value="ECO:0007669"/>
    <property type="project" value="UniProtKB-KW"/>
</dbReference>
<keyword evidence="9" id="KW-1185">Reference proteome</keyword>
<reference evidence="8" key="1">
    <citation type="submission" date="2023-02" db="EMBL/GenBank/DDBJ databases">
        <title>Genome of toxic invasive species Heracleum sosnowskyi carries increased number of genes despite the absence of recent whole-genome duplications.</title>
        <authorList>
            <person name="Schelkunov M."/>
            <person name="Shtratnikova V."/>
            <person name="Makarenko M."/>
            <person name="Klepikova A."/>
            <person name="Omelchenko D."/>
            <person name="Novikova G."/>
            <person name="Obukhova E."/>
            <person name="Bogdanov V."/>
            <person name="Penin A."/>
            <person name="Logacheva M."/>
        </authorList>
    </citation>
    <scope>NUCLEOTIDE SEQUENCE</scope>
    <source>
        <strain evidence="8">Hsosn_3</strain>
        <tissue evidence="8">Leaf</tissue>
    </source>
</reference>
<protein>
    <recommendedName>
        <fullName evidence="7">HAT C-terminal dimerisation domain-containing protein</fullName>
    </recommendedName>
</protein>
<dbReference type="SMART" id="SM00614">
    <property type="entry name" value="ZnF_BED"/>
    <property type="match status" value="1"/>
</dbReference>
<feature type="region of interest" description="Disordered" evidence="6">
    <location>
        <begin position="25"/>
        <end position="64"/>
    </location>
</feature>
<dbReference type="InterPro" id="IPR008906">
    <property type="entry name" value="HATC_C_dom"/>
</dbReference>
<feature type="compositionally biased region" description="Basic and acidic residues" evidence="6">
    <location>
        <begin position="42"/>
        <end position="59"/>
    </location>
</feature>
<feature type="region of interest" description="Disordered" evidence="6">
    <location>
        <begin position="334"/>
        <end position="356"/>
    </location>
</feature>
<name>A0AAD8JMG8_9APIA</name>
<dbReference type="Proteomes" id="UP001237642">
    <property type="component" value="Unassembled WGS sequence"/>
</dbReference>
<dbReference type="SUPFAM" id="SSF57667">
    <property type="entry name" value="beta-beta-alpha zinc fingers"/>
    <property type="match status" value="1"/>
</dbReference>
<dbReference type="InterPro" id="IPR036236">
    <property type="entry name" value="Znf_C2H2_sf"/>
</dbReference>
<proteinExistence type="predicted"/>
<keyword evidence="3" id="KW-0863">Zinc-finger</keyword>
<organism evidence="8 9">
    <name type="scientific">Heracleum sosnowskyi</name>
    <dbReference type="NCBI Taxonomy" id="360622"/>
    <lineage>
        <taxon>Eukaryota</taxon>
        <taxon>Viridiplantae</taxon>
        <taxon>Streptophyta</taxon>
        <taxon>Embryophyta</taxon>
        <taxon>Tracheophyta</taxon>
        <taxon>Spermatophyta</taxon>
        <taxon>Magnoliopsida</taxon>
        <taxon>eudicotyledons</taxon>
        <taxon>Gunneridae</taxon>
        <taxon>Pentapetalae</taxon>
        <taxon>asterids</taxon>
        <taxon>campanulids</taxon>
        <taxon>Apiales</taxon>
        <taxon>Apiaceae</taxon>
        <taxon>Apioideae</taxon>
        <taxon>apioid superclade</taxon>
        <taxon>Tordylieae</taxon>
        <taxon>Tordyliinae</taxon>
        <taxon>Heracleum</taxon>
    </lineage>
</organism>
<evidence type="ECO:0000256" key="2">
    <source>
        <dbReference type="ARBA" id="ARBA00022723"/>
    </source>
</evidence>
<evidence type="ECO:0000313" key="8">
    <source>
        <dbReference type="EMBL" id="KAK1404635.1"/>
    </source>
</evidence>
<dbReference type="InterPro" id="IPR052035">
    <property type="entry name" value="ZnF_BED_domain_contain"/>
</dbReference>
<gene>
    <name evidence="8" type="ORF">POM88_004240</name>
</gene>
<evidence type="ECO:0000259" key="7">
    <source>
        <dbReference type="Pfam" id="PF05699"/>
    </source>
</evidence>
<evidence type="ECO:0000313" key="9">
    <source>
        <dbReference type="Proteomes" id="UP001237642"/>
    </source>
</evidence>
<keyword evidence="4" id="KW-0862">Zinc</keyword>